<protein>
    <submittedName>
        <fullName evidence="1">Uncharacterized protein</fullName>
    </submittedName>
</protein>
<sequence length="62" mass="7123">MAKEVGVVCAMPPWPRVLSIEQKPDIRTCAVGNMRCNSFIHILSVDSGMLWWVVLFTRKFWA</sequence>
<dbReference type="Proteomes" id="UP000035036">
    <property type="component" value="Chromosome"/>
</dbReference>
<dbReference type="HOGENOM" id="CLU_2897800_0_0_7"/>
<organism evidence="1 2">
    <name type="scientific">Geoalkalibacter subterraneus</name>
    <dbReference type="NCBI Taxonomy" id="483547"/>
    <lineage>
        <taxon>Bacteria</taxon>
        <taxon>Pseudomonadati</taxon>
        <taxon>Thermodesulfobacteriota</taxon>
        <taxon>Desulfuromonadia</taxon>
        <taxon>Desulfuromonadales</taxon>
        <taxon>Geoalkalibacteraceae</taxon>
        <taxon>Geoalkalibacter</taxon>
    </lineage>
</organism>
<reference evidence="1 2" key="1">
    <citation type="journal article" date="2015" name="Genome Announc.">
        <title>Genomes of Geoalkalibacter ferrihydriticus Z-0531T and Geoalkalibacter subterraneus Red1T, Two Haloalkaliphilic Metal-Reducing Deltaproteobacteria.</title>
        <authorList>
            <person name="Badalamenti J.P."/>
            <person name="Krajmalnik-Brown R."/>
            <person name="Torres C.I."/>
            <person name="Bond D.R."/>
        </authorList>
    </citation>
    <scope>NUCLEOTIDE SEQUENCE [LARGE SCALE GENOMIC DNA]</scope>
    <source>
        <strain evidence="1 2">Red1</strain>
    </source>
</reference>
<dbReference type="KEGG" id="gsb:GSUB_02485"/>
<name>A0A0B5FLZ7_9BACT</name>
<keyword evidence="2" id="KW-1185">Reference proteome</keyword>
<evidence type="ECO:0000313" key="2">
    <source>
        <dbReference type="Proteomes" id="UP000035036"/>
    </source>
</evidence>
<gene>
    <name evidence="1" type="ORF">GSUB_02485</name>
</gene>
<dbReference type="AlphaFoldDB" id="A0A0B5FLZ7"/>
<proteinExistence type="predicted"/>
<dbReference type="EMBL" id="CP010311">
    <property type="protein sequence ID" value="AJF05659.1"/>
    <property type="molecule type" value="Genomic_DNA"/>
</dbReference>
<accession>A0A0B5FLZ7</accession>
<evidence type="ECO:0000313" key="1">
    <source>
        <dbReference type="EMBL" id="AJF05659.1"/>
    </source>
</evidence>